<dbReference type="GO" id="GO:0005524">
    <property type="term" value="F:ATP binding"/>
    <property type="evidence" value="ECO:0007669"/>
    <property type="project" value="UniProtKB-UniRule"/>
</dbReference>
<dbReference type="InterPro" id="IPR008271">
    <property type="entry name" value="Ser/Thr_kinase_AS"/>
</dbReference>
<evidence type="ECO:0000259" key="4">
    <source>
        <dbReference type="PROSITE" id="PS50011"/>
    </source>
</evidence>
<dbReference type="Gene3D" id="1.10.510.10">
    <property type="entry name" value="Transferase(Phosphotransferase) domain 1"/>
    <property type="match status" value="1"/>
</dbReference>
<evidence type="ECO:0000313" key="5">
    <source>
        <dbReference type="EMBL" id="KAJ3261482.1"/>
    </source>
</evidence>
<dbReference type="CDD" id="cd14003">
    <property type="entry name" value="STKc_AMPK-like"/>
    <property type="match status" value="1"/>
</dbReference>
<keyword evidence="5" id="KW-0808">Transferase</keyword>
<protein>
    <submittedName>
        <fullName evidence="5">Protein kinase</fullName>
    </submittedName>
</protein>
<dbReference type="PROSITE" id="PS00108">
    <property type="entry name" value="PROTEIN_KINASE_ST"/>
    <property type="match status" value="1"/>
</dbReference>
<comment type="caution">
    <text evidence="5">The sequence shown here is derived from an EMBL/GenBank/DDBJ whole genome shotgun (WGS) entry which is preliminary data.</text>
</comment>
<dbReference type="FunFam" id="1.10.510.10:FF:000571">
    <property type="entry name" value="Maternal embryonic leucine zipper kinase"/>
    <property type="match status" value="1"/>
</dbReference>
<keyword evidence="1 3" id="KW-0547">Nucleotide-binding</keyword>
<dbReference type="InterPro" id="IPR017441">
    <property type="entry name" value="Protein_kinase_ATP_BS"/>
</dbReference>
<dbReference type="EMBL" id="JADGKB010000005">
    <property type="protein sequence ID" value="KAJ3261482.1"/>
    <property type="molecule type" value="Genomic_DNA"/>
</dbReference>
<dbReference type="InterPro" id="IPR000719">
    <property type="entry name" value="Prot_kinase_dom"/>
</dbReference>
<dbReference type="GO" id="GO:0005737">
    <property type="term" value="C:cytoplasm"/>
    <property type="evidence" value="ECO:0007669"/>
    <property type="project" value="TreeGrafter"/>
</dbReference>
<dbReference type="SUPFAM" id="SSF56112">
    <property type="entry name" value="Protein kinase-like (PK-like)"/>
    <property type="match status" value="1"/>
</dbReference>
<keyword evidence="6" id="KW-1185">Reference proteome</keyword>
<dbReference type="PROSITE" id="PS00107">
    <property type="entry name" value="PROTEIN_KINASE_ATP"/>
    <property type="match status" value="1"/>
</dbReference>
<evidence type="ECO:0000256" key="1">
    <source>
        <dbReference type="ARBA" id="ARBA00022741"/>
    </source>
</evidence>
<dbReference type="SMART" id="SM00220">
    <property type="entry name" value="S_TKc"/>
    <property type="match status" value="1"/>
</dbReference>
<reference evidence="5" key="1">
    <citation type="submission" date="2020-05" db="EMBL/GenBank/DDBJ databases">
        <title>Phylogenomic resolution of chytrid fungi.</title>
        <authorList>
            <person name="Stajich J.E."/>
            <person name="Amses K."/>
            <person name="Simmons R."/>
            <person name="Seto K."/>
            <person name="Myers J."/>
            <person name="Bonds A."/>
            <person name="Quandt C.A."/>
            <person name="Barry K."/>
            <person name="Liu P."/>
            <person name="Grigoriev I."/>
            <person name="Longcore J.E."/>
            <person name="James T.Y."/>
        </authorList>
    </citation>
    <scope>NUCLEOTIDE SEQUENCE</scope>
    <source>
        <strain evidence="5">PLAUS21</strain>
    </source>
</reference>
<dbReference type="PANTHER" id="PTHR24346">
    <property type="entry name" value="MAP/MICROTUBULE AFFINITY-REGULATING KINASE"/>
    <property type="match status" value="1"/>
</dbReference>
<evidence type="ECO:0000256" key="3">
    <source>
        <dbReference type="PROSITE-ProRule" id="PRU10141"/>
    </source>
</evidence>
<dbReference type="AlphaFoldDB" id="A0AAD5UNL4"/>
<organism evidence="5 6">
    <name type="scientific">Boothiomyces macroporosus</name>
    <dbReference type="NCBI Taxonomy" id="261099"/>
    <lineage>
        <taxon>Eukaryota</taxon>
        <taxon>Fungi</taxon>
        <taxon>Fungi incertae sedis</taxon>
        <taxon>Chytridiomycota</taxon>
        <taxon>Chytridiomycota incertae sedis</taxon>
        <taxon>Chytridiomycetes</taxon>
        <taxon>Rhizophydiales</taxon>
        <taxon>Terramycetaceae</taxon>
        <taxon>Boothiomyces</taxon>
    </lineage>
</organism>
<dbReference type="Gene3D" id="3.30.310.80">
    <property type="entry name" value="Kinase associated domain 1, KA1"/>
    <property type="match status" value="1"/>
</dbReference>
<proteinExistence type="predicted"/>
<evidence type="ECO:0000256" key="2">
    <source>
        <dbReference type="ARBA" id="ARBA00022840"/>
    </source>
</evidence>
<dbReference type="PROSITE" id="PS50011">
    <property type="entry name" value="PROTEIN_KINASE_DOM"/>
    <property type="match status" value="1"/>
</dbReference>
<dbReference type="Proteomes" id="UP001210925">
    <property type="component" value="Unassembled WGS sequence"/>
</dbReference>
<sequence>MKLKNYDIGKTLGEGTFGKVKLAKYLPNGQKVAIKIMNIHKLKELEVQKRKLQEDIDRVLAEKQQMVTGKERQSVIGNEDGKLPQTITKLEKTGTQDSTGCENAACDSVSHFQLEVRLMMRFNHPNIIKIYQVIESPQDIYVVMEYASGGDLSTYVSKHGLLSETDSRKFFRQIVSAMDYVHNSKVVHRDLKMENVLLDSQGKVLITDFGLGRGFTHDDKMKTFCGTLSYSAPEIITGKPYYGIKSDIWAMGVILYAMVSGNLPFVGDSIKSLFKKIKHSDYEIPQHFSWELTDLVRFILVTDSEKRLSMSEIRNSRWLNIGYNEKPEVTEPTVTTNESLAKLVSSVTREENCTQYTLANHKEMDNDIQKRKSLTNVQRKRARSFQCSQSFRGDLQSTTIVSENSAQMHSNRPSVTKQKNSFAIDEIETCGPLIEIESREVSVVHRFSTMSVIPVEVDNNEINSWHAIHKPPKCIRTMKFSFKKGLLSNMEPATMFKDLHRVLVEINQTMKFNMRKLEGFYVFQIEIENVSLEIELCKVWLLNLHGLKITKSGSCADFVGTLVSKLGWSIF</sequence>
<gene>
    <name evidence="5" type="primary">SNF1</name>
    <name evidence="5" type="ORF">HK103_005317</name>
</gene>
<dbReference type="GO" id="GO:0004674">
    <property type="term" value="F:protein serine/threonine kinase activity"/>
    <property type="evidence" value="ECO:0007669"/>
    <property type="project" value="TreeGrafter"/>
</dbReference>
<accession>A0AAD5UNL4</accession>
<dbReference type="Gene3D" id="3.30.200.20">
    <property type="entry name" value="Phosphorylase Kinase, domain 1"/>
    <property type="match status" value="1"/>
</dbReference>
<dbReference type="InterPro" id="IPR011009">
    <property type="entry name" value="Kinase-like_dom_sf"/>
</dbReference>
<evidence type="ECO:0000313" key="6">
    <source>
        <dbReference type="Proteomes" id="UP001210925"/>
    </source>
</evidence>
<keyword evidence="5" id="KW-0418">Kinase</keyword>
<keyword evidence="2 3" id="KW-0067">ATP-binding</keyword>
<feature type="domain" description="Protein kinase" evidence="4">
    <location>
        <begin position="6"/>
        <end position="319"/>
    </location>
</feature>
<name>A0AAD5UNL4_9FUNG</name>
<dbReference type="GO" id="GO:0035556">
    <property type="term" value="P:intracellular signal transduction"/>
    <property type="evidence" value="ECO:0007669"/>
    <property type="project" value="TreeGrafter"/>
</dbReference>
<feature type="binding site" evidence="3">
    <location>
        <position position="35"/>
    </location>
    <ligand>
        <name>ATP</name>
        <dbReference type="ChEBI" id="CHEBI:30616"/>
    </ligand>
</feature>
<dbReference type="PANTHER" id="PTHR24346:SF30">
    <property type="entry name" value="MATERNAL EMBRYONIC LEUCINE ZIPPER KINASE"/>
    <property type="match status" value="1"/>
</dbReference>
<dbReference type="Pfam" id="PF00069">
    <property type="entry name" value="Pkinase"/>
    <property type="match status" value="1"/>
</dbReference>